<dbReference type="Pfam" id="PF09182">
    <property type="entry name" value="PuR_N"/>
    <property type="match status" value="1"/>
</dbReference>
<comment type="caution">
    <text evidence="8">The sequence shown here is derived from an EMBL/GenBank/DDBJ whole genome shotgun (WGS) entry which is preliminary data.</text>
</comment>
<sequence length="284" mass="31799">MKKFRRSGRLVDMTNYLIQNPHQLIPLTYFSDRYESAKSSISEDLTIIKEIFESQDIGVLLTVAGASGGVKYIPTANEDEIVQSLKQLCMKLEDANRVLPGGYLYMMDIIGNPKLMNEIGRYFATLFAGTKVDVIMTMATKGIPLAYAVATYLNVPVCIVRHEHRITEGSLVSINYVSGSTKRIQTMSLAKRSLNEGSNVLIIDDFMKAGGTIRGMISLVEEFNSNVVGTGVLVEAEHTEERLVDEYISMTRLSEVNTKEKIVKVEIGNFFEKLKNHKQQVQED</sequence>
<dbReference type="SUPFAM" id="SSF53271">
    <property type="entry name" value="PRTase-like"/>
    <property type="match status" value="1"/>
</dbReference>
<feature type="domain" description="Bacterial purine repressor N-terminal" evidence="7">
    <location>
        <begin position="5"/>
        <end position="74"/>
    </location>
</feature>
<comment type="similarity">
    <text evidence="5">Belongs to the purine/pyrimidine phosphoribosyltransferase family. PurR subfamily.</text>
</comment>
<dbReference type="OrthoDB" id="4213751at2"/>
<evidence type="ECO:0000256" key="4">
    <source>
        <dbReference type="ARBA" id="ARBA00023163"/>
    </source>
</evidence>
<dbReference type="NCBIfam" id="TIGR01743">
    <property type="entry name" value="purR_Bsub"/>
    <property type="match status" value="1"/>
</dbReference>
<evidence type="ECO:0000256" key="3">
    <source>
        <dbReference type="ARBA" id="ARBA00023125"/>
    </source>
</evidence>
<dbReference type="InterPro" id="IPR000836">
    <property type="entry name" value="PRTase_dom"/>
</dbReference>
<keyword evidence="3" id="KW-0238">DNA-binding</keyword>
<dbReference type="CDD" id="cd06223">
    <property type="entry name" value="PRTases_typeI"/>
    <property type="match status" value="1"/>
</dbReference>
<dbReference type="InterPro" id="IPR010078">
    <property type="entry name" value="PurR_Bsub"/>
</dbReference>
<evidence type="ECO:0000259" key="7">
    <source>
        <dbReference type="Pfam" id="PF09182"/>
    </source>
</evidence>
<evidence type="ECO:0000313" key="8">
    <source>
        <dbReference type="EMBL" id="OIJ14468.1"/>
    </source>
</evidence>
<accession>A0A1S2LPN1</accession>
<comment type="subunit">
    <text evidence="1">Homodimer.</text>
</comment>
<dbReference type="GO" id="GO:0045892">
    <property type="term" value="P:negative regulation of DNA-templated transcription"/>
    <property type="evidence" value="ECO:0007669"/>
    <property type="project" value="InterPro"/>
</dbReference>
<evidence type="ECO:0000313" key="9">
    <source>
        <dbReference type="Proteomes" id="UP000180098"/>
    </source>
</evidence>
<keyword evidence="2" id="KW-0805">Transcription regulation</keyword>
<keyword evidence="4" id="KW-0804">Transcription</keyword>
<evidence type="ECO:0000256" key="2">
    <source>
        <dbReference type="ARBA" id="ARBA00023015"/>
    </source>
</evidence>
<evidence type="ECO:0000256" key="5">
    <source>
        <dbReference type="ARBA" id="ARBA00049656"/>
    </source>
</evidence>
<organism evidence="8 9">
    <name type="scientific">Anaerobacillus arseniciselenatis</name>
    <dbReference type="NCBI Taxonomy" id="85682"/>
    <lineage>
        <taxon>Bacteria</taxon>
        <taxon>Bacillati</taxon>
        <taxon>Bacillota</taxon>
        <taxon>Bacilli</taxon>
        <taxon>Bacillales</taxon>
        <taxon>Bacillaceae</taxon>
        <taxon>Anaerobacillus</taxon>
    </lineage>
</organism>
<dbReference type="PANTHER" id="PTHR43864:SF2">
    <property type="entry name" value="PUR OPERON REPRESSOR"/>
    <property type="match status" value="1"/>
</dbReference>
<evidence type="ECO:0000259" key="6">
    <source>
        <dbReference type="Pfam" id="PF00156"/>
    </source>
</evidence>
<dbReference type="Pfam" id="PF00156">
    <property type="entry name" value="Pribosyltran"/>
    <property type="match status" value="1"/>
</dbReference>
<gene>
    <name evidence="8" type="ORF">BKP35_06870</name>
</gene>
<name>A0A1S2LPN1_9BACI</name>
<dbReference type="InterPro" id="IPR050118">
    <property type="entry name" value="Pur/Pyrimidine_PRTase"/>
</dbReference>
<dbReference type="InterPro" id="IPR029057">
    <property type="entry name" value="PRTase-like"/>
</dbReference>
<dbReference type="Gene3D" id="3.40.50.2020">
    <property type="match status" value="1"/>
</dbReference>
<proteinExistence type="inferred from homology"/>
<reference evidence="8 9" key="1">
    <citation type="submission" date="2016-10" db="EMBL/GenBank/DDBJ databases">
        <title>Draft genome sequences of four alkaliphilic bacteria belonging to the Anaerobacillus genus.</title>
        <authorList>
            <person name="Bassil N.M."/>
            <person name="Lloyd J.R."/>
        </authorList>
    </citation>
    <scope>NUCLEOTIDE SEQUENCE [LARGE SCALE GENOMIC DNA]</scope>
    <source>
        <strain evidence="8 9">DSM 15340</strain>
    </source>
</reference>
<dbReference type="AlphaFoldDB" id="A0A1S2LPN1"/>
<dbReference type="EMBL" id="MLQQ01000007">
    <property type="protein sequence ID" value="OIJ14468.1"/>
    <property type="molecule type" value="Genomic_DNA"/>
</dbReference>
<dbReference type="Gene3D" id="1.10.10.10">
    <property type="entry name" value="Winged helix-like DNA-binding domain superfamily/Winged helix DNA-binding domain"/>
    <property type="match status" value="1"/>
</dbReference>
<keyword evidence="9" id="KW-1185">Reference proteome</keyword>
<dbReference type="InterPro" id="IPR036390">
    <property type="entry name" value="WH_DNA-bd_sf"/>
</dbReference>
<dbReference type="PANTHER" id="PTHR43864">
    <property type="entry name" value="HYPOXANTHINE/GUANINE PHOSPHORIBOSYLTRANSFERASE"/>
    <property type="match status" value="1"/>
</dbReference>
<dbReference type="RefSeq" id="WP_071312636.1">
    <property type="nucleotide sequence ID" value="NZ_MLQQ01000007.1"/>
</dbReference>
<evidence type="ECO:0000256" key="1">
    <source>
        <dbReference type="ARBA" id="ARBA00011738"/>
    </source>
</evidence>
<dbReference type="InterPro" id="IPR036388">
    <property type="entry name" value="WH-like_DNA-bd_sf"/>
</dbReference>
<dbReference type="GO" id="GO:0003677">
    <property type="term" value="F:DNA binding"/>
    <property type="evidence" value="ECO:0007669"/>
    <property type="project" value="UniProtKB-KW"/>
</dbReference>
<dbReference type="SUPFAM" id="SSF46785">
    <property type="entry name" value="Winged helix' DNA-binding domain"/>
    <property type="match status" value="1"/>
</dbReference>
<dbReference type="InterPro" id="IPR015265">
    <property type="entry name" value="PuR_N"/>
</dbReference>
<dbReference type="GO" id="GO:0045982">
    <property type="term" value="P:negative regulation of purine nucleobase metabolic process"/>
    <property type="evidence" value="ECO:0007669"/>
    <property type="project" value="InterPro"/>
</dbReference>
<protein>
    <submittedName>
        <fullName evidence="8">Pur operon repressor</fullName>
    </submittedName>
</protein>
<dbReference type="Proteomes" id="UP000180098">
    <property type="component" value="Unassembled WGS sequence"/>
</dbReference>
<feature type="domain" description="Phosphoribosyltransferase" evidence="6">
    <location>
        <begin position="112"/>
        <end position="260"/>
    </location>
</feature>